<protein>
    <submittedName>
        <fullName evidence="1">15284_t:CDS:1</fullName>
    </submittedName>
</protein>
<comment type="caution">
    <text evidence="1">The sequence shown here is derived from an EMBL/GenBank/DDBJ whole genome shotgun (WGS) entry which is preliminary data.</text>
</comment>
<dbReference type="EMBL" id="CAJVPW010039855">
    <property type="protein sequence ID" value="CAG8745066.1"/>
    <property type="molecule type" value="Genomic_DNA"/>
</dbReference>
<name>A0ACA9QBU6_9GLOM</name>
<gene>
    <name evidence="1" type="ORF">SPELUC_LOCUS14080</name>
</gene>
<keyword evidence="2" id="KW-1185">Reference proteome</keyword>
<evidence type="ECO:0000313" key="2">
    <source>
        <dbReference type="Proteomes" id="UP000789366"/>
    </source>
</evidence>
<organism evidence="1 2">
    <name type="scientific">Cetraspora pellucida</name>
    <dbReference type="NCBI Taxonomy" id="1433469"/>
    <lineage>
        <taxon>Eukaryota</taxon>
        <taxon>Fungi</taxon>
        <taxon>Fungi incertae sedis</taxon>
        <taxon>Mucoromycota</taxon>
        <taxon>Glomeromycotina</taxon>
        <taxon>Glomeromycetes</taxon>
        <taxon>Diversisporales</taxon>
        <taxon>Gigasporaceae</taxon>
        <taxon>Cetraspora</taxon>
    </lineage>
</organism>
<reference evidence="1" key="1">
    <citation type="submission" date="2021-06" db="EMBL/GenBank/DDBJ databases">
        <authorList>
            <person name="Kallberg Y."/>
            <person name="Tangrot J."/>
            <person name="Rosling A."/>
        </authorList>
    </citation>
    <scope>NUCLEOTIDE SEQUENCE</scope>
    <source>
        <strain evidence="1">28 12/20/2015</strain>
    </source>
</reference>
<feature type="non-terminal residue" evidence="1">
    <location>
        <position position="47"/>
    </location>
</feature>
<dbReference type="Proteomes" id="UP000789366">
    <property type="component" value="Unassembled WGS sequence"/>
</dbReference>
<sequence>DYRSKRRQLQATKRARVNYRQHEREQQRKRRKKQHTERQNIRIEKDL</sequence>
<evidence type="ECO:0000313" key="1">
    <source>
        <dbReference type="EMBL" id="CAG8745066.1"/>
    </source>
</evidence>
<feature type="non-terminal residue" evidence="1">
    <location>
        <position position="1"/>
    </location>
</feature>
<accession>A0ACA9QBU6</accession>
<proteinExistence type="predicted"/>